<dbReference type="OrthoDB" id="27330at2"/>
<dbReference type="InterPro" id="IPR004474">
    <property type="entry name" value="LytR_CpsA_psr"/>
</dbReference>
<evidence type="ECO:0000256" key="1">
    <source>
        <dbReference type="ARBA" id="ARBA00006068"/>
    </source>
</evidence>
<name>A0A377FWE4_9BACL</name>
<dbReference type="PANTHER" id="PTHR33392:SF6">
    <property type="entry name" value="POLYISOPRENYL-TEICHOIC ACID--PEPTIDOGLYCAN TEICHOIC ACID TRANSFERASE TAGU"/>
    <property type="match status" value="1"/>
</dbReference>
<dbReference type="AlphaFoldDB" id="A0A377FWE4"/>
<organism evidence="3 4">
    <name type="scientific">Exiguobacterium aurantiacum</name>
    <dbReference type="NCBI Taxonomy" id="33987"/>
    <lineage>
        <taxon>Bacteria</taxon>
        <taxon>Bacillati</taxon>
        <taxon>Bacillota</taxon>
        <taxon>Bacilli</taxon>
        <taxon>Bacillales</taxon>
        <taxon>Bacillales Family XII. Incertae Sedis</taxon>
        <taxon>Exiguobacterium</taxon>
    </lineage>
</organism>
<dbReference type="PANTHER" id="PTHR33392">
    <property type="entry name" value="POLYISOPRENYL-TEICHOIC ACID--PEPTIDOGLYCAN TEICHOIC ACID TRANSFERASE TAGU"/>
    <property type="match status" value="1"/>
</dbReference>
<reference evidence="3 4" key="1">
    <citation type="submission" date="2018-06" db="EMBL/GenBank/DDBJ databases">
        <authorList>
            <consortium name="Pathogen Informatics"/>
            <person name="Doyle S."/>
        </authorList>
    </citation>
    <scope>NUCLEOTIDE SEQUENCE [LARGE SCALE GENOMIC DNA]</scope>
    <source>
        <strain evidence="3 4">NCTC13163</strain>
    </source>
</reference>
<dbReference type="NCBIfam" id="TIGR00350">
    <property type="entry name" value="lytR_cpsA_psr"/>
    <property type="match status" value="1"/>
</dbReference>
<evidence type="ECO:0000259" key="2">
    <source>
        <dbReference type="Pfam" id="PF03816"/>
    </source>
</evidence>
<sequence length="367" mass="41078">MNSRTQARRRRKGPSAFYKLFSALLLIVIIAGSSMYGTAFYKAHNMLSGTQVTLEDDPTVEPTRFDKEDTESFLVLGTDLSPQKKARGEYGRSDVMIVVILNKKEKQTTMLSIPRDSYVNIDYTGYNIPYGKTGLDQDKITHAYYFGSMDESNPNNGMRMSTKTVEDLVGIEIDHVVSLNFQGFVDFIDAVGGVEIDVPFSSKQNSYDASREVVEVEAGLQQLSGEEALAYVRNRYDDPRGDIGRGQRQMEVINAVLEQSLGTSLLNNYDKVLKAVGDNMQTTLGPNDYMRLIEDVGALNNTVQYQLTGEGAQGNDGHFYYFLNEPLLDEVRYRVQQADAGNEVQAMTESELESYMYDPSGITYEAQ</sequence>
<comment type="similarity">
    <text evidence="1">Belongs to the LytR/CpsA/Psr (LCP) family.</text>
</comment>
<proteinExistence type="inferred from homology"/>
<dbReference type="Pfam" id="PF03816">
    <property type="entry name" value="LytR_cpsA_psr"/>
    <property type="match status" value="1"/>
</dbReference>
<dbReference type="Gene3D" id="3.40.630.190">
    <property type="entry name" value="LCP protein"/>
    <property type="match status" value="1"/>
</dbReference>
<feature type="domain" description="Cell envelope-related transcriptional attenuator" evidence="2">
    <location>
        <begin position="92"/>
        <end position="259"/>
    </location>
</feature>
<protein>
    <submittedName>
        <fullName evidence="3">Transcriptional regulator ywtF</fullName>
    </submittedName>
</protein>
<dbReference type="EMBL" id="UGGP01000001">
    <property type="protein sequence ID" value="STO09149.1"/>
    <property type="molecule type" value="Genomic_DNA"/>
</dbReference>
<dbReference type="Proteomes" id="UP000254060">
    <property type="component" value="Unassembled WGS sequence"/>
</dbReference>
<evidence type="ECO:0000313" key="3">
    <source>
        <dbReference type="EMBL" id="STO09149.1"/>
    </source>
</evidence>
<accession>A0A377FWE4</accession>
<dbReference type="InterPro" id="IPR050922">
    <property type="entry name" value="LytR/CpsA/Psr_CW_biosynth"/>
</dbReference>
<gene>
    <name evidence="3" type="primary">ywtF</name>
    <name evidence="3" type="ORF">NCTC13163_02550</name>
</gene>
<dbReference type="STRING" id="1397694.GCA_000702585_03034"/>
<evidence type="ECO:0000313" key="4">
    <source>
        <dbReference type="Proteomes" id="UP000254060"/>
    </source>
</evidence>